<sequence>MATTYVKTTLDGRQVEVIDGWLCLDGKQETDALVVLDEHPNRQAILKACPKATHMGGRLPLSMAEASVAQAAMRRGQDRFDGSDLAVRERLRQAVWQKVFAEGAE</sequence>
<comment type="caution">
    <text evidence="1">The sequence shown here is derived from an EMBL/GenBank/DDBJ whole genome shotgun (WGS) entry which is preliminary data.</text>
</comment>
<dbReference type="AlphaFoldDB" id="A0A318GX91"/>
<dbReference type="OrthoDB" id="8563207at2"/>
<dbReference type="Proteomes" id="UP000247811">
    <property type="component" value="Unassembled WGS sequence"/>
</dbReference>
<protein>
    <submittedName>
        <fullName evidence="1">Uncharacterized protein</fullName>
    </submittedName>
</protein>
<name>A0A318GX91_9BURK</name>
<organism evidence="1 2">
    <name type="scientific">Sphaerotilus hippei</name>
    <dbReference type="NCBI Taxonomy" id="744406"/>
    <lineage>
        <taxon>Bacteria</taxon>
        <taxon>Pseudomonadati</taxon>
        <taxon>Pseudomonadota</taxon>
        <taxon>Betaproteobacteria</taxon>
        <taxon>Burkholderiales</taxon>
        <taxon>Sphaerotilaceae</taxon>
        <taxon>Sphaerotilus</taxon>
    </lineage>
</organism>
<accession>A0A318GX91</accession>
<evidence type="ECO:0000313" key="2">
    <source>
        <dbReference type="Proteomes" id="UP000247811"/>
    </source>
</evidence>
<dbReference type="RefSeq" id="WP_110401543.1">
    <property type="nucleotide sequence ID" value="NZ_QJJS01000014.1"/>
</dbReference>
<gene>
    <name evidence="1" type="ORF">C7444_11452</name>
</gene>
<evidence type="ECO:0000313" key="1">
    <source>
        <dbReference type="EMBL" id="PXW94353.1"/>
    </source>
</evidence>
<keyword evidence="2" id="KW-1185">Reference proteome</keyword>
<reference evidence="1 2" key="1">
    <citation type="submission" date="2018-05" db="EMBL/GenBank/DDBJ databases">
        <title>Genomic Encyclopedia of Type Strains, Phase IV (KMG-IV): sequencing the most valuable type-strain genomes for metagenomic binning, comparative biology and taxonomic classification.</title>
        <authorList>
            <person name="Goeker M."/>
        </authorList>
    </citation>
    <scope>NUCLEOTIDE SEQUENCE [LARGE SCALE GENOMIC DNA]</scope>
    <source>
        <strain evidence="1 2">DSM 566</strain>
    </source>
</reference>
<proteinExistence type="predicted"/>
<dbReference type="EMBL" id="QJJS01000014">
    <property type="protein sequence ID" value="PXW94353.1"/>
    <property type="molecule type" value="Genomic_DNA"/>
</dbReference>